<accession>A0AAD8GYK8</accession>
<comment type="caution">
    <text evidence="1">The sequence shown here is derived from an EMBL/GenBank/DDBJ whole genome shotgun (WGS) entry which is preliminary data.</text>
</comment>
<reference evidence="1" key="2">
    <citation type="submission" date="2023-05" db="EMBL/GenBank/DDBJ databases">
        <authorList>
            <person name="Schelkunov M.I."/>
        </authorList>
    </citation>
    <scope>NUCLEOTIDE SEQUENCE</scope>
    <source>
        <strain evidence="1">Hsosn_3</strain>
        <tissue evidence="1">Leaf</tissue>
    </source>
</reference>
<name>A0AAD8GYK8_9APIA</name>
<dbReference type="Proteomes" id="UP001237642">
    <property type="component" value="Unassembled WGS sequence"/>
</dbReference>
<proteinExistence type="predicted"/>
<evidence type="ECO:0000313" key="1">
    <source>
        <dbReference type="EMBL" id="KAK1357740.1"/>
    </source>
</evidence>
<reference evidence="1" key="1">
    <citation type="submission" date="2023-02" db="EMBL/GenBank/DDBJ databases">
        <title>Genome of toxic invasive species Heracleum sosnowskyi carries increased number of genes despite the absence of recent whole-genome duplications.</title>
        <authorList>
            <person name="Schelkunov M."/>
            <person name="Shtratnikova V."/>
            <person name="Makarenko M."/>
            <person name="Klepikova A."/>
            <person name="Omelchenko D."/>
            <person name="Novikova G."/>
            <person name="Obukhova E."/>
            <person name="Bogdanov V."/>
            <person name="Penin A."/>
            <person name="Logacheva M."/>
        </authorList>
    </citation>
    <scope>NUCLEOTIDE SEQUENCE</scope>
    <source>
        <strain evidence="1">Hsosn_3</strain>
        <tissue evidence="1">Leaf</tissue>
    </source>
</reference>
<gene>
    <name evidence="1" type="ORF">POM88_050996</name>
</gene>
<organism evidence="1 2">
    <name type="scientific">Heracleum sosnowskyi</name>
    <dbReference type="NCBI Taxonomy" id="360622"/>
    <lineage>
        <taxon>Eukaryota</taxon>
        <taxon>Viridiplantae</taxon>
        <taxon>Streptophyta</taxon>
        <taxon>Embryophyta</taxon>
        <taxon>Tracheophyta</taxon>
        <taxon>Spermatophyta</taxon>
        <taxon>Magnoliopsida</taxon>
        <taxon>eudicotyledons</taxon>
        <taxon>Gunneridae</taxon>
        <taxon>Pentapetalae</taxon>
        <taxon>asterids</taxon>
        <taxon>campanulids</taxon>
        <taxon>Apiales</taxon>
        <taxon>Apiaceae</taxon>
        <taxon>Apioideae</taxon>
        <taxon>apioid superclade</taxon>
        <taxon>Tordylieae</taxon>
        <taxon>Tordyliinae</taxon>
        <taxon>Heracleum</taxon>
    </lineage>
</organism>
<dbReference type="EMBL" id="JAUIZM010000011">
    <property type="protein sequence ID" value="KAK1357740.1"/>
    <property type="molecule type" value="Genomic_DNA"/>
</dbReference>
<dbReference type="AlphaFoldDB" id="A0AAD8GYK8"/>
<keyword evidence="2" id="KW-1185">Reference proteome</keyword>
<evidence type="ECO:0000313" key="2">
    <source>
        <dbReference type="Proteomes" id="UP001237642"/>
    </source>
</evidence>
<sequence>MVFLYTRPVDGVDKINVHYDSAKHCTFNSSSRHYVCSCSLQLFSAGGSRLLALHFTVLEDDDYSPTNSDLLGTHTKIGTFTLLWINSDISNYTPLATTVEELLKPSQGKSERATAAGT</sequence>
<protein>
    <submittedName>
        <fullName evidence="1">Uncharacterized protein</fullName>
    </submittedName>
</protein>